<sequence length="132" mass="15220">VWKGVYNGDNVAVKIFFSRDEESWRRETDIYLTTLIRHENILGYIASDCTSVNSCTQLWLVTHYHPLGSLYDHLNRVSLSIEQSMKILISTLNGLVHLHTEIFGTRKIEIIGNIERPKQPIVGGKQRQKELN</sequence>
<keyword evidence="6" id="KW-0812">Transmembrane</keyword>
<dbReference type="EMBL" id="CP045901">
    <property type="protein sequence ID" value="QQP37364.1"/>
    <property type="molecule type" value="Genomic_DNA"/>
</dbReference>
<evidence type="ECO:0000256" key="5">
    <source>
        <dbReference type="ARBA" id="ARBA00022679"/>
    </source>
</evidence>
<comment type="similarity">
    <text evidence="2">Belongs to the protein kinase superfamily. TKL Ser/Thr protein kinase family. TGFB receptor subfamily.</text>
</comment>
<evidence type="ECO:0000256" key="8">
    <source>
        <dbReference type="ARBA" id="ARBA00022741"/>
    </source>
</evidence>
<evidence type="ECO:0000256" key="13">
    <source>
        <dbReference type="ARBA" id="ARBA00023170"/>
    </source>
</evidence>
<evidence type="ECO:0000256" key="9">
    <source>
        <dbReference type="ARBA" id="ARBA00022777"/>
    </source>
</evidence>
<keyword evidence="9 15" id="KW-0418">Kinase</keyword>
<dbReference type="GO" id="GO:0071363">
    <property type="term" value="P:cellular response to growth factor stimulus"/>
    <property type="evidence" value="ECO:0007669"/>
    <property type="project" value="TreeGrafter"/>
</dbReference>
<evidence type="ECO:0000313" key="16">
    <source>
        <dbReference type="Proteomes" id="UP000595437"/>
    </source>
</evidence>
<evidence type="ECO:0000313" key="15">
    <source>
        <dbReference type="EMBL" id="QQP37364.1"/>
    </source>
</evidence>
<dbReference type="GO" id="GO:0005524">
    <property type="term" value="F:ATP binding"/>
    <property type="evidence" value="ECO:0007669"/>
    <property type="project" value="UniProtKB-KW"/>
</dbReference>
<dbReference type="PROSITE" id="PS50011">
    <property type="entry name" value="PROTEIN_KINASE_DOM"/>
    <property type="match status" value="1"/>
</dbReference>
<feature type="non-terminal residue" evidence="15">
    <location>
        <position position="1"/>
    </location>
</feature>
<feature type="domain" description="Protein kinase" evidence="14">
    <location>
        <begin position="1"/>
        <end position="132"/>
    </location>
</feature>
<evidence type="ECO:0000256" key="3">
    <source>
        <dbReference type="ARBA" id="ARBA00012401"/>
    </source>
</evidence>
<dbReference type="Gene3D" id="3.30.200.20">
    <property type="entry name" value="Phosphorylase Kinase, domain 1"/>
    <property type="match status" value="1"/>
</dbReference>
<keyword evidence="11" id="KW-1133">Transmembrane helix</keyword>
<accession>A0A7T8GT70</accession>
<proteinExistence type="inferred from homology"/>
<evidence type="ECO:0000256" key="1">
    <source>
        <dbReference type="ARBA" id="ARBA00004479"/>
    </source>
</evidence>
<gene>
    <name evidence="15" type="ORF">FKW44_017601</name>
</gene>
<dbReference type="Pfam" id="PF07714">
    <property type="entry name" value="PK_Tyr_Ser-Thr"/>
    <property type="match status" value="1"/>
</dbReference>
<keyword evidence="7" id="KW-0732">Signal</keyword>
<evidence type="ECO:0000256" key="6">
    <source>
        <dbReference type="ARBA" id="ARBA00022692"/>
    </source>
</evidence>
<evidence type="ECO:0000256" key="7">
    <source>
        <dbReference type="ARBA" id="ARBA00022729"/>
    </source>
</evidence>
<protein>
    <recommendedName>
        <fullName evidence="3">receptor protein serine/threonine kinase</fullName>
        <ecNumber evidence="3">2.7.11.30</ecNumber>
    </recommendedName>
</protein>
<keyword evidence="12" id="KW-0472">Membrane</keyword>
<dbReference type="OrthoDB" id="69842at2759"/>
<dbReference type="Proteomes" id="UP000595437">
    <property type="component" value="Chromosome 12"/>
</dbReference>
<dbReference type="EC" id="2.7.11.30" evidence="3"/>
<organism evidence="15 16">
    <name type="scientific">Caligus rogercresseyi</name>
    <name type="common">Sea louse</name>
    <dbReference type="NCBI Taxonomy" id="217165"/>
    <lineage>
        <taxon>Eukaryota</taxon>
        <taxon>Metazoa</taxon>
        <taxon>Ecdysozoa</taxon>
        <taxon>Arthropoda</taxon>
        <taxon>Crustacea</taxon>
        <taxon>Multicrustacea</taxon>
        <taxon>Hexanauplia</taxon>
        <taxon>Copepoda</taxon>
        <taxon>Siphonostomatoida</taxon>
        <taxon>Caligidae</taxon>
        <taxon>Caligus</taxon>
    </lineage>
</organism>
<dbReference type="AlphaFoldDB" id="A0A7T8GT70"/>
<dbReference type="InterPro" id="IPR000719">
    <property type="entry name" value="Prot_kinase_dom"/>
</dbReference>
<dbReference type="PANTHER" id="PTHR23255">
    <property type="entry name" value="TRANSFORMING GROWTH FACTOR-BETA RECEPTOR TYPE I AND II"/>
    <property type="match status" value="1"/>
</dbReference>
<dbReference type="InterPro" id="IPR011009">
    <property type="entry name" value="Kinase-like_dom_sf"/>
</dbReference>
<keyword evidence="16" id="KW-1185">Reference proteome</keyword>
<keyword evidence="13 15" id="KW-0675">Receptor</keyword>
<keyword evidence="5" id="KW-0808">Transferase</keyword>
<dbReference type="SUPFAM" id="SSF56112">
    <property type="entry name" value="Protein kinase-like (PK-like)"/>
    <property type="match status" value="1"/>
</dbReference>
<name>A0A7T8GT70_CALRO</name>
<evidence type="ECO:0000256" key="12">
    <source>
        <dbReference type="ARBA" id="ARBA00023136"/>
    </source>
</evidence>
<evidence type="ECO:0000256" key="11">
    <source>
        <dbReference type="ARBA" id="ARBA00022989"/>
    </source>
</evidence>
<dbReference type="InterPro" id="IPR001245">
    <property type="entry name" value="Ser-Thr/Tyr_kinase_cat_dom"/>
</dbReference>
<dbReference type="GO" id="GO:0070724">
    <property type="term" value="C:BMP receptor complex"/>
    <property type="evidence" value="ECO:0007669"/>
    <property type="project" value="TreeGrafter"/>
</dbReference>
<evidence type="ECO:0000256" key="10">
    <source>
        <dbReference type="ARBA" id="ARBA00022840"/>
    </source>
</evidence>
<dbReference type="PANTHER" id="PTHR23255:SF72">
    <property type="entry name" value="RECEPTOR PROTEIN SERINE_THREONINE KINASE"/>
    <property type="match status" value="1"/>
</dbReference>
<evidence type="ECO:0000256" key="4">
    <source>
        <dbReference type="ARBA" id="ARBA00022527"/>
    </source>
</evidence>
<reference evidence="16" key="1">
    <citation type="submission" date="2021-01" db="EMBL/GenBank/DDBJ databases">
        <title>Caligus Genome Assembly.</title>
        <authorList>
            <person name="Gallardo-Escarate C."/>
        </authorList>
    </citation>
    <scope>NUCLEOTIDE SEQUENCE [LARGE SCALE GENOMIC DNA]</scope>
</reference>
<keyword evidence="8" id="KW-0547">Nucleotide-binding</keyword>
<evidence type="ECO:0000259" key="14">
    <source>
        <dbReference type="PROSITE" id="PS50011"/>
    </source>
</evidence>
<keyword evidence="10" id="KW-0067">ATP-binding</keyword>
<comment type="subcellular location">
    <subcellularLocation>
        <location evidence="1">Membrane</location>
        <topology evidence="1">Single-pass type I membrane protein</topology>
    </subcellularLocation>
</comment>
<dbReference type="GO" id="GO:0004675">
    <property type="term" value="F:transmembrane receptor protein serine/threonine kinase activity"/>
    <property type="evidence" value="ECO:0007669"/>
    <property type="project" value="UniProtKB-EC"/>
</dbReference>
<dbReference type="InterPro" id="IPR000333">
    <property type="entry name" value="TGFB_receptor"/>
</dbReference>
<keyword evidence="4" id="KW-0723">Serine/threonine-protein kinase</keyword>
<evidence type="ECO:0000256" key="2">
    <source>
        <dbReference type="ARBA" id="ARBA00009605"/>
    </source>
</evidence>